<feature type="domain" description="Methyl-accepting transducer" evidence="5">
    <location>
        <begin position="65"/>
        <end position="252"/>
    </location>
</feature>
<comment type="similarity">
    <text evidence="2">Belongs to the methyl-accepting chemotaxis (MCP) protein family.</text>
</comment>
<dbReference type="Pfam" id="PF00015">
    <property type="entry name" value="MCPsignal"/>
    <property type="match status" value="1"/>
</dbReference>
<keyword evidence="1 3" id="KW-0807">Transducer</keyword>
<dbReference type="PROSITE" id="PS50111">
    <property type="entry name" value="CHEMOTAXIS_TRANSDUC_2"/>
    <property type="match status" value="1"/>
</dbReference>
<accession>A0ABT5IVN9</accession>
<dbReference type="Gene3D" id="1.10.287.950">
    <property type="entry name" value="Methyl-accepting chemotaxis protein"/>
    <property type="match status" value="1"/>
</dbReference>
<evidence type="ECO:0000256" key="2">
    <source>
        <dbReference type="ARBA" id="ARBA00029447"/>
    </source>
</evidence>
<evidence type="ECO:0000313" key="6">
    <source>
        <dbReference type="EMBL" id="MDC7716635.1"/>
    </source>
</evidence>
<feature type="coiled-coil region" evidence="4">
    <location>
        <begin position="8"/>
        <end position="35"/>
    </location>
</feature>
<dbReference type="PRINTS" id="PR00260">
    <property type="entry name" value="CHEMTRNSDUCR"/>
</dbReference>
<evidence type="ECO:0000256" key="1">
    <source>
        <dbReference type="ARBA" id="ARBA00023224"/>
    </source>
</evidence>
<keyword evidence="4" id="KW-0175">Coiled coil</keyword>
<dbReference type="InterPro" id="IPR025991">
    <property type="entry name" value="Chemoreceptor_zinc-bind_dom"/>
</dbReference>
<dbReference type="PANTHER" id="PTHR32089">
    <property type="entry name" value="METHYL-ACCEPTING CHEMOTAXIS PROTEIN MCPB"/>
    <property type="match status" value="1"/>
</dbReference>
<evidence type="ECO:0000259" key="5">
    <source>
        <dbReference type="PROSITE" id="PS50111"/>
    </source>
</evidence>
<dbReference type="RefSeq" id="WP_272751032.1">
    <property type="nucleotide sequence ID" value="NZ_JAQQLF010000006.1"/>
</dbReference>
<keyword evidence="7" id="KW-1185">Reference proteome</keyword>
<dbReference type="InterPro" id="IPR004089">
    <property type="entry name" value="MCPsignal_dom"/>
</dbReference>
<organism evidence="6 7">
    <name type="scientific">Vogesella aquatica</name>
    <dbReference type="NCBI Taxonomy" id="2984206"/>
    <lineage>
        <taxon>Bacteria</taxon>
        <taxon>Pseudomonadati</taxon>
        <taxon>Pseudomonadota</taxon>
        <taxon>Betaproteobacteria</taxon>
        <taxon>Neisseriales</taxon>
        <taxon>Chromobacteriaceae</taxon>
        <taxon>Vogesella</taxon>
    </lineage>
</organism>
<dbReference type="Pfam" id="PF13682">
    <property type="entry name" value="CZB"/>
    <property type="match status" value="1"/>
</dbReference>
<dbReference type="PANTHER" id="PTHR32089:SF112">
    <property type="entry name" value="LYSOZYME-LIKE PROTEIN-RELATED"/>
    <property type="match status" value="1"/>
</dbReference>
<protein>
    <submittedName>
        <fullName evidence="6">Methyl-accepting chemotaxis protein</fullName>
    </submittedName>
</protein>
<evidence type="ECO:0000313" key="7">
    <source>
        <dbReference type="Proteomes" id="UP001219956"/>
    </source>
</evidence>
<reference evidence="6 7" key="1">
    <citation type="submission" date="2023-01" db="EMBL/GenBank/DDBJ databases">
        <title>Novel species of the genus Vogesella isolated from rivers.</title>
        <authorList>
            <person name="Lu H."/>
        </authorList>
    </citation>
    <scope>NUCLEOTIDE SEQUENCE [LARGE SCALE GENOMIC DNA]</scope>
    <source>
        <strain evidence="6 7">DC21W</strain>
    </source>
</reference>
<sequence length="366" mass="40575">MFGNRKKIDALQARIDELDKEKAHLARELEACQGAYQQCQLAQQEEQVNQSKRSVYREPFGEFCDSTASIRQSFAALAEMMESKFALATDAISSLHHTRGAVDTLAESFTRIADAQQQTAQQMDTLSSKTGQIRQFVQLIKDVADQTNLLALNAAIEAARAGEQGRGFAVVADEVRKLAERTSQATNEIASLVTDVETASNNTKQQVGEAAEQAEGYRNTGLEIATAIKKLVSDSEAMANTIATGTNTSFMEVVKLDHIVFKLDIYKAFIGYHTLSPDQVSSHRNCRLGKWYFEGRGHNECRGTHSYTQLDAPHERVHEQGRKALQAFYAGDFNAATRALQDMERASVEVMDLLTQMEVIPCQNKV</sequence>
<evidence type="ECO:0000256" key="4">
    <source>
        <dbReference type="SAM" id="Coils"/>
    </source>
</evidence>
<proteinExistence type="inferred from homology"/>
<dbReference type="Gene3D" id="1.20.120.30">
    <property type="entry name" value="Aspartate receptor, ligand-binding domain"/>
    <property type="match status" value="1"/>
</dbReference>
<gene>
    <name evidence="6" type="ORF">PQU95_05335</name>
</gene>
<dbReference type="SUPFAM" id="SSF58104">
    <property type="entry name" value="Methyl-accepting chemotaxis protein (MCP) signaling domain"/>
    <property type="match status" value="1"/>
</dbReference>
<dbReference type="SMART" id="SM00283">
    <property type="entry name" value="MA"/>
    <property type="match status" value="1"/>
</dbReference>
<dbReference type="InterPro" id="IPR004090">
    <property type="entry name" value="Chemotax_Me-accpt_rcpt"/>
</dbReference>
<comment type="caution">
    <text evidence="6">The sequence shown here is derived from an EMBL/GenBank/DDBJ whole genome shotgun (WGS) entry which is preliminary data.</text>
</comment>
<name>A0ABT5IVN9_9NEIS</name>
<dbReference type="EMBL" id="JAQQLF010000006">
    <property type="protein sequence ID" value="MDC7716635.1"/>
    <property type="molecule type" value="Genomic_DNA"/>
</dbReference>
<evidence type="ECO:0000256" key="3">
    <source>
        <dbReference type="PROSITE-ProRule" id="PRU00284"/>
    </source>
</evidence>
<dbReference type="Proteomes" id="UP001219956">
    <property type="component" value="Unassembled WGS sequence"/>
</dbReference>